<evidence type="ECO:0000313" key="7">
    <source>
        <dbReference type="EMBL" id="KAK4298511.1"/>
    </source>
</evidence>
<evidence type="ECO:0000256" key="1">
    <source>
        <dbReference type="ARBA" id="ARBA00004141"/>
    </source>
</evidence>
<dbReference type="PRINTS" id="PR00259">
    <property type="entry name" value="TMFOUR"/>
</dbReference>
<dbReference type="Proteomes" id="UP001292094">
    <property type="component" value="Unassembled WGS sequence"/>
</dbReference>
<evidence type="ECO:0000256" key="2">
    <source>
        <dbReference type="ARBA" id="ARBA00006840"/>
    </source>
</evidence>
<proteinExistence type="inferred from homology"/>
<evidence type="ECO:0000256" key="5">
    <source>
        <dbReference type="ARBA" id="ARBA00023136"/>
    </source>
</evidence>
<evidence type="ECO:0000256" key="4">
    <source>
        <dbReference type="ARBA" id="ARBA00022989"/>
    </source>
</evidence>
<feature type="transmembrane region" description="Helical" evidence="6">
    <location>
        <begin position="140"/>
        <end position="164"/>
    </location>
</feature>
<evidence type="ECO:0000256" key="3">
    <source>
        <dbReference type="ARBA" id="ARBA00022692"/>
    </source>
</evidence>
<dbReference type="PROSITE" id="PS00421">
    <property type="entry name" value="TM4_1"/>
    <property type="match status" value="1"/>
</dbReference>
<dbReference type="EMBL" id="JAWZYT010003419">
    <property type="protein sequence ID" value="KAK4298511.1"/>
    <property type="molecule type" value="Genomic_DNA"/>
</dbReference>
<evidence type="ECO:0000313" key="8">
    <source>
        <dbReference type="Proteomes" id="UP001292094"/>
    </source>
</evidence>
<keyword evidence="8" id="KW-1185">Reference proteome</keyword>
<name>A0AAE1P0J9_9EUCA</name>
<dbReference type="PANTHER" id="PTHR19282:SF527">
    <property type="entry name" value="TETRASPANIN"/>
    <property type="match status" value="1"/>
</dbReference>
<dbReference type="GO" id="GO:0005886">
    <property type="term" value="C:plasma membrane"/>
    <property type="evidence" value="ECO:0007669"/>
    <property type="project" value="TreeGrafter"/>
</dbReference>
<protein>
    <recommendedName>
        <fullName evidence="9">Tetraspanin</fullName>
    </recommendedName>
</protein>
<organism evidence="7 8">
    <name type="scientific">Petrolisthes manimaculis</name>
    <dbReference type="NCBI Taxonomy" id="1843537"/>
    <lineage>
        <taxon>Eukaryota</taxon>
        <taxon>Metazoa</taxon>
        <taxon>Ecdysozoa</taxon>
        <taxon>Arthropoda</taxon>
        <taxon>Crustacea</taxon>
        <taxon>Multicrustacea</taxon>
        <taxon>Malacostraca</taxon>
        <taxon>Eumalacostraca</taxon>
        <taxon>Eucarida</taxon>
        <taxon>Decapoda</taxon>
        <taxon>Pleocyemata</taxon>
        <taxon>Anomura</taxon>
        <taxon>Galatheoidea</taxon>
        <taxon>Porcellanidae</taxon>
        <taxon>Petrolisthes</taxon>
    </lineage>
</organism>
<dbReference type="AlphaFoldDB" id="A0AAE1P0J9"/>
<dbReference type="Pfam" id="PF00335">
    <property type="entry name" value="Tetraspanin"/>
    <property type="match status" value="1"/>
</dbReference>
<dbReference type="PANTHER" id="PTHR19282">
    <property type="entry name" value="TETRASPANIN"/>
    <property type="match status" value="1"/>
</dbReference>
<dbReference type="InterPro" id="IPR018503">
    <property type="entry name" value="Tetraspanin_CS"/>
</dbReference>
<feature type="transmembrane region" description="Helical" evidence="6">
    <location>
        <begin position="6"/>
        <end position="29"/>
    </location>
</feature>
<comment type="similarity">
    <text evidence="2">Belongs to the tetraspanin (TM4SF) family.</text>
</comment>
<dbReference type="Gene3D" id="1.10.1450.10">
    <property type="entry name" value="Tetraspanin"/>
    <property type="match status" value="1"/>
</dbReference>
<feature type="transmembrane region" description="Helical" evidence="6">
    <location>
        <begin position="110"/>
        <end position="133"/>
    </location>
</feature>
<evidence type="ECO:0008006" key="9">
    <source>
        <dbReference type="Google" id="ProtNLM"/>
    </source>
</evidence>
<dbReference type="InterPro" id="IPR018499">
    <property type="entry name" value="Tetraspanin/Peripherin"/>
</dbReference>
<accession>A0AAE1P0J9</accession>
<reference evidence="7" key="1">
    <citation type="submission" date="2023-11" db="EMBL/GenBank/DDBJ databases">
        <title>Genome assemblies of two species of porcelain crab, Petrolisthes cinctipes and Petrolisthes manimaculis (Anomura: Porcellanidae).</title>
        <authorList>
            <person name="Angst P."/>
        </authorList>
    </citation>
    <scope>NUCLEOTIDE SEQUENCE</scope>
    <source>
        <strain evidence="7">PB745_02</strain>
        <tissue evidence="7">Gill</tissue>
    </source>
</reference>
<evidence type="ECO:0000256" key="6">
    <source>
        <dbReference type="SAM" id="Phobius"/>
    </source>
</evidence>
<feature type="transmembrane region" description="Helical" evidence="6">
    <location>
        <begin position="68"/>
        <end position="90"/>
    </location>
</feature>
<dbReference type="SUPFAM" id="SSF48652">
    <property type="entry name" value="Tetraspanin"/>
    <property type="match status" value="1"/>
</dbReference>
<gene>
    <name evidence="7" type="ORF">Pmani_029153</name>
</gene>
<dbReference type="InterPro" id="IPR008952">
    <property type="entry name" value="Tetraspanin_EC2_sf"/>
</dbReference>
<comment type="caution">
    <text evidence="7">The sequence shown here is derived from an EMBL/GenBank/DDBJ whole genome shotgun (WGS) entry which is preliminary data.</text>
</comment>
<keyword evidence="3 6" id="KW-0812">Transmembrane</keyword>
<keyword evidence="5 6" id="KW-0472">Membrane</keyword>
<keyword evidence="4 6" id="KW-1133">Transmembrane helix</keyword>
<sequence length="309" mass="34140">MVVVWKGGCCVLCVCVCVVVVVVVVAFTAPRSRLPLVFLFTSNKVDQKGAVNMGRGVEMTGCGKCVRFLMFVVNFVIWVASIAILVLGIWTVVDRPYLEQLLGSEMYMTAAYILIATGCVIFFVSFLGCFGALREVKCMLLTYFIIVLLLFIILLIGGILGYVFKDKAKITVNHAMMVAIKEYDSTSEKKTAVTKAWDETQQAMKCCAIQEQEEWVKLNSEFNVNKRVPKSCCKIDTSGLMMECQRNPTDANSYTEGCFEKAVEFVEEHALIIGGVGIAVALIMGEVKSIIECSEAFYLELVDTGDAFT</sequence>
<comment type="subcellular location">
    <subcellularLocation>
        <location evidence="1">Membrane</location>
        <topology evidence="1">Multi-pass membrane protein</topology>
    </subcellularLocation>
</comment>